<keyword evidence="5" id="KW-1185">Reference proteome</keyword>
<evidence type="ECO:0000256" key="3">
    <source>
        <dbReference type="SAM" id="Phobius"/>
    </source>
</evidence>
<dbReference type="AlphaFoldDB" id="F9WSV2"/>
<feature type="transmembrane region" description="Helical" evidence="3">
    <location>
        <begin position="563"/>
        <end position="585"/>
    </location>
</feature>
<accession>F9WSV2</accession>
<keyword evidence="3" id="KW-0812">Transmembrane</keyword>
<name>F9WSV2_TRYVY</name>
<evidence type="ECO:0000256" key="2">
    <source>
        <dbReference type="SAM" id="MobiDB-lite"/>
    </source>
</evidence>
<feature type="compositionally biased region" description="Basic and acidic residues" evidence="2">
    <location>
        <begin position="492"/>
        <end position="503"/>
    </location>
</feature>
<feature type="coiled-coil region" evidence="1">
    <location>
        <begin position="223"/>
        <end position="250"/>
    </location>
</feature>
<dbReference type="VEuPathDB" id="TriTrypDB:TvY486_0035000"/>
<dbReference type="EMBL" id="CAEX01006035">
    <property type="protein sequence ID" value="CCD20641.1"/>
    <property type="molecule type" value="Genomic_DNA"/>
</dbReference>
<feature type="region of interest" description="Disordered" evidence="2">
    <location>
        <begin position="480"/>
        <end position="522"/>
    </location>
</feature>
<evidence type="ECO:0000313" key="4">
    <source>
        <dbReference type="EMBL" id="CCD20641.1"/>
    </source>
</evidence>
<organism evidence="4 5">
    <name type="scientific">Trypanosoma vivax (strain Y486)</name>
    <dbReference type="NCBI Taxonomy" id="1055687"/>
    <lineage>
        <taxon>Eukaryota</taxon>
        <taxon>Discoba</taxon>
        <taxon>Euglenozoa</taxon>
        <taxon>Kinetoplastea</taxon>
        <taxon>Metakinetoplastina</taxon>
        <taxon>Trypanosomatida</taxon>
        <taxon>Trypanosomatidae</taxon>
        <taxon>Trypanosoma</taxon>
        <taxon>Duttonella</taxon>
    </lineage>
</organism>
<evidence type="ECO:0000256" key="1">
    <source>
        <dbReference type="SAM" id="Coils"/>
    </source>
</evidence>
<sequence length="597" mass="66070">MLDLNCDCFLPQEAPISRNMTAKFCLCALAAVALAALHECVLAVGAHGTSGARAAQNTDTVSARECEWWKKMKAVYRPAVSLRTKLIQVRSEIGVEYRKCVGNVARAGVAGRHSNITRVRNSLDEKLWRMNRLVEDTTWKISSLTFFLRLCQAYAVPETSLQLKCEVASTRDNYVAPENITRLYTELEKAEAELFTFSKTTKTGRWENYHGKFSELLRDIKKVNQVKKLKEEIHEEIKSTERAIEEFNRQKSIFDRKMEIGCEMERRLNVMKDTFAALHNVAKDVVVKADDLSRRASDLKTKATALGVEYVVVNDTARAKEAAGNLTTEISAALQKVLDAMYGGGSRGLHAFLGYGNEFRHNVAWCRSETQLDRDVLVHLVSEERSSHLYDFGAWREATENLWAGMTNMSEPVHANCSGLENANCTHAFAQMNDLTEASRRSRGDIETELGSAIRALETVWEQVLEERTIVAAKLERDRIERERQSTLSGEATRESELARGEHSASAAGVGDAKSVEASPHRDTVNMDIDDTIFGADVGESGDLEADAGTTSEVRGGKSSTTAAVAAVVSVVIVATAAVAVFVVYRRRPAHKDVAAL</sequence>
<reference evidence="4 5" key="1">
    <citation type="journal article" date="2012" name="Proc. Natl. Acad. Sci. U.S.A.">
        <title>Antigenic diversity is generated by distinct evolutionary mechanisms in African trypanosome species.</title>
        <authorList>
            <person name="Jackson A.P."/>
            <person name="Berry A."/>
            <person name="Aslett M."/>
            <person name="Allison H.C."/>
            <person name="Burton P."/>
            <person name="Vavrova-Anderson J."/>
            <person name="Brown R."/>
            <person name="Browne H."/>
            <person name="Corton N."/>
            <person name="Hauser H."/>
            <person name="Gamble J."/>
            <person name="Gilderthorp R."/>
            <person name="Marcello L."/>
            <person name="McQuillan J."/>
            <person name="Otto T.D."/>
            <person name="Quail M.A."/>
            <person name="Sanders M.J."/>
            <person name="van Tonder A."/>
            <person name="Ginger M.L."/>
            <person name="Field M.C."/>
            <person name="Barry J.D."/>
            <person name="Hertz-Fowler C."/>
            <person name="Berriman M."/>
        </authorList>
    </citation>
    <scope>NUCLEOTIDE SEQUENCE</scope>
    <source>
        <strain evidence="4 5">Y486</strain>
    </source>
</reference>
<proteinExistence type="predicted"/>
<protein>
    <submittedName>
        <fullName evidence="4">Uncharacterized protein</fullName>
    </submittedName>
</protein>
<dbReference type="Proteomes" id="UP000009027">
    <property type="component" value="Unassembled WGS sequence"/>
</dbReference>
<keyword evidence="3" id="KW-0472">Membrane</keyword>
<keyword evidence="1" id="KW-0175">Coiled coil</keyword>
<keyword evidence="3" id="KW-1133">Transmembrane helix</keyword>
<evidence type="ECO:0000313" key="5">
    <source>
        <dbReference type="Proteomes" id="UP000009027"/>
    </source>
</evidence>
<gene>
    <name evidence="4" type="ORF">TvY486_0035000</name>
</gene>